<dbReference type="Proteomes" id="UP000650477">
    <property type="component" value="Unassembled WGS sequence"/>
</dbReference>
<comment type="caution">
    <text evidence="10">The sequence shown here is derived from an EMBL/GenBank/DDBJ whole genome shotgun (WGS) entry which is preliminary data.</text>
</comment>
<dbReference type="Proteomes" id="UP001182247">
    <property type="component" value="Unassembled WGS sequence"/>
</dbReference>
<dbReference type="STRING" id="582.AL531_05105"/>
<accession>A0A0A2R460</accession>
<keyword evidence="7 8" id="KW-0472">Membrane</keyword>
<organism evidence="10 12">
    <name type="scientific">Morganella morganii</name>
    <name type="common">Proteus morganii</name>
    <dbReference type="NCBI Taxonomy" id="582"/>
    <lineage>
        <taxon>Bacteria</taxon>
        <taxon>Pseudomonadati</taxon>
        <taxon>Pseudomonadota</taxon>
        <taxon>Gammaproteobacteria</taxon>
        <taxon>Enterobacterales</taxon>
        <taxon>Morganellaceae</taxon>
        <taxon>Morganella</taxon>
    </lineage>
</organism>
<feature type="transmembrane region" description="Helical" evidence="8">
    <location>
        <begin position="186"/>
        <end position="215"/>
    </location>
</feature>
<evidence type="ECO:0000256" key="4">
    <source>
        <dbReference type="ARBA" id="ARBA00022475"/>
    </source>
</evidence>
<protein>
    <submittedName>
        <fullName evidence="9">AzlC family ABC transporter permease</fullName>
    </submittedName>
    <submittedName>
        <fullName evidence="10">Branched-chain amino acid ABC transporter permease</fullName>
    </submittedName>
</protein>
<dbReference type="AlphaFoldDB" id="A0A0A2R460"/>
<dbReference type="GeneID" id="93360726"/>
<feature type="transmembrane region" description="Helical" evidence="8">
    <location>
        <begin position="158"/>
        <end position="177"/>
    </location>
</feature>
<evidence type="ECO:0000256" key="7">
    <source>
        <dbReference type="ARBA" id="ARBA00023136"/>
    </source>
</evidence>
<dbReference type="PANTHER" id="PTHR34979">
    <property type="entry name" value="INNER MEMBRANE PROTEIN YGAZ"/>
    <property type="match status" value="1"/>
</dbReference>
<evidence type="ECO:0000256" key="3">
    <source>
        <dbReference type="ARBA" id="ARBA00022448"/>
    </source>
</evidence>
<comment type="subcellular location">
    <subcellularLocation>
        <location evidence="1">Cell membrane</location>
        <topology evidence="1">Multi-pass membrane protein</topology>
    </subcellularLocation>
</comment>
<sequence>MKLAIPLDNAMIRNILLVCVADLIVGVSYGALAHANGFPLWVPLTLSLVVLAGASEFLFIGVVAAGGSPVSAALAGLLVNARHVPFSLAVHDLAGKGPKKLLGFHILNDESVVFGLAEKQKDKQKAAFWLCGLGIFLCWPLGTIIGEFLGTFIVDTKALGLDAMFPAIILALCLPALREAKTRRAALLGAVIALAATPFLPPGIPVLLSLLGLVVSLRRA</sequence>
<evidence type="ECO:0000256" key="1">
    <source>
        <dbReference type="ARBA" id="ARBA00004651"/>
    </source>
</evidence>
<evidence type="ECO:0000313" key="9">
    <source>
        <dbReference type="EMBL" id="EMO9457465.1"/>
    </source>
</evidence>
<name>A0A0A2R460_MORMO</name>
<keyword evidence="4" id="KW-1003">Cell membrane</keyword>
<keyword evidence="3" id="KW-0813">Transport</keyword>
<dbReference type="EMBL" id="PKLF01000002">
    <property type="protein sequence ID" value="MBE8611211.1"/>
    <property type="molecule type" value="Genomic_DNA"/>
</dbReference>
<evidence type="ECO:0000256" key="8">
    <source>
        <dbReference type="SAM" id="Phobius"/>
    </source>
</evidence>
<feature type="transmembrane region" description="Helical" evidence="8">
    <location>
        <begin position="126"/>
        <end position="146"/>
    </location>
</feature>
<gene>
    <name evidence="10" type="ORF">CYG68_02055</name>
    <name evidence="11" type="ORF">OSC06_16990</name>
    <name evidence="9" type="ORF">PN925_002859</name>
</gene>
<dbReference type="OrthoDB" id="5195391at2"/>
<reference evidence="9" key="3">
    <citation type="submission" date="2024-02" db="EMBL/GenBank/DDBJ databases">
        <authorList>
            <consortium name="Clinical and Environmental Microbiology Branch: Whole genome sequencing antimicrobial resistance pathogens in the healthcare setting"/>
        </authorList>
    </citation>
    <scope>NUCLEOTIDE SEQUENCE</scope>
    <source>
        <strain evidence="9">2023KU-00017</strain>
    </source>
</reference>
<dbReference type="GO" id="GO:1903785">
    <property type="term" value="P:L-valine transmembrane transport"/>
    <property type="evidence" value="ECO:0007669"/>
    <property type="project" value="TreeGrafter"/>
</dbReference>
<evidence type="ECO:0000313" key="12">
    <source>
        <dbReference type="Proteomes" id="UP000650477"/>
    </source>
</evidence>
<reference evidence="11" key="2">
    <citation type="submission" date="2023-02" db="EMBL/GenBank/DDBJ databases">
        <title>Detection, antimicrobial susceptibility and genomic characterization of NDM-producing species of Morganellaceae, Yersiniaceae, and Enterobacteriaceae other than Klebsiella.</title>
        <authorList>
            <person name="Camargo C.H."/>
            <person name="Sacchi C.T."/>
            <person name="Campos K.R."/>
        </authorList>
    </citation>
    <scope>NUCLEOTIDE SEQUENCE</scope>
    <source>
        <strain evidence="11">1189_21</strain>
    </source>
</reference>
<comment type="similarity">
    <text evidence="2">Belongs to the AzlC family.</text>
</comment>
<dbReference type="EMBL" id="ABKJEP030000044">
    <property type="protein sequence ID" value="EMO9457465.1"/>
    <property type="molecule type" value="Genomic_DNA"/>
</dbReference>
<keyword evidence="6 8" id="KW-1133">Transmembrane helix</keyword>
<dbReference type="RefSeq" id="WP_004237414.1">
    <property type="nucleotide sequence ID" value="NZ_ABGYJJ040000001.1"/>
</dbReference>
<dbReference type="GO" id="GO:0005886">
    <property type="term" value="C:plasma membrane"/>
    <property type="evidence" value="ECO:0007669"/>
    <property type="project" value="UniProtKB-SubCell"/>
</dbReference>
<evidence type="ECO:0000256" key="2">
    <source>
        <dbReference type="ARBA" id="ARBA00010735"/>
    </source>
</evidence>
<evidence type="ECO:0000256" key="5">
    <source>
        <dbReference type="ARBA" id="ARBA00022692"/>
    </source>
</evidence>
<evidence type="ECO:0000313" key="10">
    <source>
        <dbReference type="EMBL" id="MBE8611211.1"/>
    </source>
</evidence>
<evidence type="ECO:0000313" key="11">
    <source>
        <dbReference type="EMBL" id="MDS0899654.1"/>
    </source>
</evidence>
<dbReference type="EMBL" id="JAPKIY010000035">
    <property type="protein sequence ID" value="MDS0899654.1"/>
    <property type="molecule type" value="Genomic_DNA"/>
</dbReference>
<keyword evidence="5 8" id="KW-0812">Transmembrane</keyword>
<feature type="transmembrane region" description="Helical" evidence="8">
    <location>
        <begin position="57"/>
        <end position="79"/>
    </location>
</feature>
<proteinExistence type="inferred from homology"/>
<dbReference type="InterPro" id="IPR011606">
    <property type="entry name" value="Brnchd-chn_aa_trnsp_permease"/>
</dbReference>
<dbReference type="Pfam" id="PF03591">
    <property type="entry name" value="AzlC"/>
    <property type="match status" value="1"/>
</dbReference>
<reference evidence="10" key="1">
    <citation type="submission" date="2017-12" db="EMBL/GenBank/DDBJ databases">
        <title>Genome sequencing and analysis.</title>
        <authorList>
            <person name="Huang Y.-T."/>
        </authorList>
    </citation>
    <scope>NUCLEOTIDE SEQUENCE</scope>
    <source>
        <strain evidence="10">VGH116</strain>
    </source>
</reference>
<dbReference type="PANTHER" id="PTHR34979:SF1">
    <property type="entry name" value="INNER MEMBRANE PROTEIN YGAZ"/>
    <property type="match status" value="1"/>
</dbReference>
<evidence type="ECO:0000256" key="6">
    <source>
        <dbReference type="ARBA" id="ARBA00022989"/>
    </source>
</evidence>